<evidence type="ECO:0000313" key="3">
    <source>
        <dbReference type="Proteomes" id="UP000484076"/>
    </source>
</evidence>
<keyword evidence="3" id="KW-1185">Reference proteome</keyword>
<evidence type="ECO:0008006" key="4">
    <source>
        <dbReference type="Google" id="ProtNLM"/>
    </source>
</evidence>
<feature type="chain" id="PRO_5036468690" description="Adenylosuccinate lyase" evidence="1">
    <location>
        <begin position="22"/>
        <end position="54"/>
    </location>
</feature>
<dbReference type="EMBL" id="WHUT02000001">
    <property type="protein sequence ID" value="NUB42930.1"/>
    <property type="molecule type" value="Genomic_DNA"/>
</dbReference>
<dbReference type="Proteomes" id="UP000484076">
    <property type="component" value="Unassembled WGS sequence"/>
</dbReference>
<protein>
    <recommendedName>
        <fullName evidence="4">Adenylosuccinate lyase</fullName>
    </recommendedName>
</protein>
<comment type="caution">
    <text evidence="2">The sequence shown here is derived from an EMBL/GenBank/DDBJ whole genome shotgun (WGS) entry which is preliminary data.</text>
</comment>
<evidence type="ECO:0000256" key="1">
    <source>
        <dbReference type="SAM" id="SignalP"/>
    </source>
</evidence>
<gene>
    <name evidence="2" type="ORF">GEU84_000900</name>
</gene>
<dbReference type="PROSITE" id="PS51257">
    <property type="entry name" value="PROKAR_LIPOPROTEIN"/>
    <property type="match status" value="1"/>
</dbReference>
<evidence type="ECO:0000313" key="2">
    <source>
        <dbReference type="EMBL" id="NUB42930.1"/>
    </source>
</evidence>
<reference evidence="2" key="1">
    <citation type="submission" date="2020-05" db="EMBL/GenBank/DDBJ databases">
        <title>Fertoebacter nigrum gen. nov., sp. nov., a new member of the family Rhodobacteraceae.</title>
        <authorList>
            <person name="Szuroczki S."/>
            <person name="Abbaszade G."/>
            <person name="Buni D."/>
            <person name="Schumann P."/>
            <person name="Toth E."/>
        </authorList>
    </citation>
    <scope>NUCLEOTIDE SEQUENCE</scope>
    <source>
        <strain evidence="2">RG-N-1a</strain>
    </source>
</reference>
<dbReference type="RefSeq" id="WP_174539245.1">
    <property type="nucleotide sequence ID" value="NZ_WHUT02000001.1"/>
</dbReference>
<organism evidence="2 3">
    <name type="scientific">Fertoeibacter niger</name>
    <dbReference type="NCBI Taxonomy" id="2656921"/>
    <lineage>
        <taxon>Bacteria</taxon>
        <taxon>Pseudomonadati</taxon>
        <taxon>Pseudomonadota</taxon>
        <taxon>Alphaproteobacteria</taxon>
        <taxon>Rhodobacterales</taxon>
        <taxon>Paracoccaceae</taxon>
        <taxon>Fertoeibacter</taxon>
    </lineage>
</organism>
<name>A0A8X8KMG1_9RHOB</name>
<proteinExistence type="predicted"/>
<dbReference type="AlphaFoldDB" id="A0A8X8KMG1"/>
<feature type="signal peptide" evidence="1">
    <location>
        <begin position="1"/>
        <end position="21"/>
    </location>
</feature>
<accession>A0A8X8KMG1</accession>
<keyword evidence="1" id="KW-0732">Signal</keyword>
<sequence length="54" mass="5553">MPMKISLAALFLALLPGVSLAQGCMYEKDVTASACGEGQTYDATVRACVPATTS</sequence>